<keyword evidence="2" id="KW-1185">Reference proteome</keyword>
<evidence type="ECO:0000313" key="1">
    <source>
        <dbReference type="EMBL" id="KAK7038090.1"/>
    </source>
</evidence>
<dbReference type="EMBL" id="JAWWNJ010000017">
    <property type="protein sequence ID" value="KAK7038090.1"/>
    <property type="molecule type" value="Genomic_DNA"/>
</dbReference>
<sequence length="451" mass="50340">MSSLDISACQNQYSLINKDGWLRMAAAPRAILTLPTEILSEIFHHCLPFDPDEPTLLIRPDPEDAPLLLCAVCQRWRHIALATPRLWNSLYLDANPTSAQQAADYVKLCRLWLSRARGVPVAICMDTRSPPKTVASLLDTIVGMSRQWQNVEFVEDSTPQLAVDSSFPYLEKLCISPHPGDYPVHSFLDAPKLVDAFVPFYTRGVLLPWHQLTSFGSNRVDIEDCFNLLRHGADLVNLYLGVPPYGPSILPAQCFSLPRLESLTLVGIDRHVPFSLLGCLKTPALKTLHVGFHYDSDAVSLSDISSFTSFATKSSFQLHTLTLSLIPSTMDAVIECLKVTPSVVDLKLQLFHLIGQLNPLLTKMLDCSFLPKVEYLHIAGDTTCTPWTLLDVLKFRCKTAVGVARVQYLRLASPVVETSKRFVEMQPVYTELVGSGTELYIGVRTYEDMFM</sequence>
<organism evidence="1 2">
    <name type="scientific">Favolaschia claudopus</name>
    <dbReference type="NCBI Taxonomy" id="2862362"/>
    <lineage>
        <taxon>Eukaryota</taxon>
        <taxon>Fungi</taxon>
        <taxon>Dikarya</taxon>
        <taxon>Basidiomycota</taxon>
        <taxon>Agaricomycotina</taxon>
        <taxon>Agaricomycetes</taxon>
        <taxon>Agaricomycetidae</taxon>
        <taxon>Agaricales</taxon>
        <taxon>Marasmiineae</taxon>
        <taxon>Mycenaceae</taxon>
        <taxon>Favolaschia</taxon>
    </lineage>
</organism>
<reference evidence="1 2" key="1">
    <citation type="journal article" date="2024" name="J Genomics">
        <title>Draft genome sequencing and assembly of Favolaschia claudopus CIRM-BRFM 2984 isolated from oak limbs.</title>
        <authorList>
            <person name="Navarro D."/>
            <person name="Drula E."/>
            <person name="Chaduli D."/>
            <person name="Cazenave R."/>
            <person name="Ahrendt S."/>
            <person name="Wang J."/>
            <person name="Lipzen A."/>
            <person name="Daum C."/>
            <person name="Barry K."/>
            <person name="Grigoriev I.V."/>
            <person name="Favel A."/>
            <person name="Rosso M.N."/>
            <person name="Martin F."/>
        </authorList>
    </citation>
    <scope>NUCLEOTIDE SEQUENCE [LARGE SCALE GENOMIC DNA]</scope>
    <source>
        <strain evidence="1 2">CIRM-BRFM 2984</strain>
    </source>
</reference>
<dbReference type="Proteomes" id="UP001362999">
    <property type="component" value="Unassembled WGS sequence"/>
</dbReference>
<accession>A0AAW0CG24</accession>
<gene>
    <name evidence="1" type="ORF">R3P38DRAFT_2904379</name>
</gene>
<dbReference type="AlphaFoldDB" id="A0AAW0CG24"/>
<comment type="caution">
    <text evidence="1">The sequence shown here is derived from an EMBL/GenBank/DDBJ whole genome shotgun (WGS) entry which is preliminary data.</text>
</comment>
<protein>
    <recommendedName>
        <fullName evidence="3">F-box domain-containing protein</fullName>
    </recommendedName>
</protein>
<evidence type="ECO:0000313" key="2">
    <source>
        <dbReference type="Proteomes" id="UP001362999"/>
    </source>
</evidence>
<proteinExistence type="predicted"/>
<name>A0AAW0CG24_9AGAR</name>
<evidence type="ECO:0008006" key="3">
    <source>
        <dbReference type="Google" id="ProtNLM"/>
    </source>
</evidence>
<dbReference type="Gene3D" id="1.20.1280.50">
    <property type="match status" value="1"/>
</dbReference>